<dbReference type="GO" id="GO:0034605">
    <property type="term" value="P:cellular response to heat"/>
    <property type="evidence" value="ECO:0007669"/>
    <property type="project" value="TreeGrafter"/>
</dbReference>
<dbReference type="GO" id="GO:0005634">
    <property type="term" value="C:nucleus"/>
    <property type="evidence" value="ECO:0007669"/>
    <property type="project" value="UniProtKB-SubCell"/>
</dbReference>
<protein>
    <recommendedName>
        <fullName evidence="10">HSF-type DNA-binding domain-containing protein</fullName>
    </recommendedName>
</protein>
<keyword evidence="8" id="KW-0539">Nucleus</keyword>
<keyword evidence="5" id="KW-0346">Stress response</keyword>
<dbReference type="GO" id="GO:0006357">
    <property type="term" value="P:regulation of transcription by RNA polymerase II"/>
    <property type="evidence" value="ECO:0007669"/>
    <property type="project" value="TreeGrafter"/>
</dbReference>
<proteinExistence type="inferred from homology"/>
<keyword evidence="7" id="KW-0804">Transcription</keyword>
<dbReference type="FunFam" id="1.10.10.10:FF:000037">
    <property type="entry name" value="Heat stress transcription factor B-4"/>
    <property type="match status" value="1"/>
</dbReference>
<evidence type="ECO:0000256" key="4">
    <source>
        <dbReference type="ARBA" id="ARBA00023015"/>
    </source>
</evidence>
<evidence type="ECO:0000256" key="3">
    <source>
        <dbReference type="ARBA" id="ARBA00022553"/>
    </source>
</evidence>
<keyword evidence="12" id="KW-1185">Reference proteome</keyword>
<keyword evidence="3" id="KW-0597">Phosphoprotein</keyword>
<gene>
    <name evidence="11" type="ORF">HPP92_021775</name>
</gene>
<dbReference type="InterPro" id="IPR036388">
    <property type="entry name" value="WH-like_DNA-bd_sf"/>
</dbReference>
<dbReference type="GO" id="GO:0003700">
    <property type="term" value="F:DNA-binding transcription factor activity"/>
    <property type="evidence" value="ECO:0007669"/>
    <property type="project" value="InterPro"/>
</dbReference>
<dbReference type="InterPro" id="IPR000232">
    <property type="entry name" value="HSF_DNA-bd"/>
</dbReference>
<dbReference type="Pfam" id="PF00447">
    <property type="entry name" value="HSF_DNA-bind"/>
    <property type="match status" value="1"/>
</dbReference>
<name>A0A835Q2P3_VANPL</name>
<dbReference type="EMBL" id="JADCNL010000011">
    <property type="protein sequence ID" value="KAG0461478.1"/>
    <property type="molecule type" value="Genomic_DNA"/>
</dbReference>
<organism evidence="11 12">
    <name type="scientific">Vanilla planifolia</name>
    <name type="common">Vanilla</name>
    <dbReference type="NCBI Taxonomy" id="51239"/>
    <lineage>
        <taxon>Eukaryota</taxon>
        <taxon>Viridiplantae</taxon>
        <taxon>Streptophyta</taxon>
        <taxon>Embryophyta</taxon>
        <taxon>Tracheophyta</taxon>
        <taxon>Spermatophyta</taxon>
        <taxon>Magnoliopsida</taxon>
        <taxon>Liliopsida</taxon>
        <taxon>Asparagales</taxon>
        <taxon>Orchidaceae</taxon>
        <taxon>Vanilloideae</taxon>
        <taxon>Vanilleae</taxon>
        <taxon>Vanilla</taxon>
    </lineage>
</organism>
<evidence type="ECO:0000256" key="1">
    <source>
        <dbReference type="ARBA" id="ARBA00004123"/>
    </source>
</evidence>
<feature type="domain" description="HSF-type DNA-binding" evidence="10">
    <location>
        <begin position="62"/>
        <end position="86"/>
    </location>
</feature>
<dbReference type="Proteomes" id="UP000636800">
    <property type="component" value="Chromosome 11"/>
</dbReference>
<dbReference type="Gene3D" id="1.10.10.10">
    <property type="entry name" value="Winged helix-like DNA-binding domain superfamily/Winged helix DNA-binding domain"/>
    <property type="match status" value="1"/>
</dbReference>
<dbReference type="SUPFAM" id="SSF46785">
    <property type="entry name" value="Winged helix' DNA-binding domain"/>
    <property type="match status" value="1"/>
</dbReference>
<evidence type="ECO:0000256" key="6">
    <source>
        <dbReference type="ARBA" id="ARBA00023125"/>
    </source>
</evidence>
<evidence type="ECO:0000256" key="8">
    <source>
        <dbReference type="ARBA" id="ARBA00023242"/>
    </source>
</evidence>
<reference evidence="11 12" key="1">
    <citation type="journal article" date="2020" name="Nat. Food">
        <title>A phased Vanilla planifolia genome enables genetic improvement of flavour and production.</title>
        <authorList>
            <person name="Hasing T."/>
            <person name="Tang H."/>
            <person name="Brym M."/>
            <person name="Khazi F."/>
            <person name="Huang T."/>
            <person name="Chambers A.H."/>
        </authorList>
    </citation>
    <scope>NUCLEOTIDE SEQUENCE [LARGE SCALE GENOMIC DNA]</scope>
    <source>
        <tissue evidence="11">Leaf</tissue>
    </source>
</reference>
<evidence type="ECO:0000256" key="7">
    <source>
        <dbReference type="ARBA" id="ARBA00023163"/>
    </source>
</evidence>
<dbReference type="PROSITE" id="PS00434">
    <property type="entry name" value="HSF_DOMAIN"/>
    <property type="match status" value="1"/>
</dbReference>
<dbReference type="PANTHER" id="PTHR10015:SF328">
    <property type="entry name" value="HEAT STRESS TRANSCRIPTION FACTOR C-2A"/>
    <property type="match status" value="1"/>
</dbReference>
<evidence type="ECO:0000256" key="2">
    <source>
        <dbReference type="ARBA" id="ARBA00011233"/>
    </source>
</evidence>
<comment type="subcellular location">
    <subcellularLocation>
        <location evidence="1">Nucleus</location>
    </subcellularLocation>
</comment>
<dbReference type="SMART" id="SM00415">
    <property type="entry name" value="HSF"/>
    <property type="match status" value="1"/>
</dbReference>
<sequence length="374" mass="41321">MRTFGETGIIGVDGGRAVAAAPFVLKTYRMVDDPSTDLVIAWGRENNSFVVVDPFAFSRTLLPAHFKHSNFSSFVRQLNTYGFRKVDPDRWEFAHSSFMRGKTHLLGQVVRRNGCVVGGRKRREEEEMDEAVAAEVARLKQEQSAIEDRVEKMWRRLQETERRPRQMLAFLLRVVGDPEMLKRLMARAGVEEGGKKRARLCIADRRFGEGEKAAATAAAVAVASVAVDGTCCRGEGFMPAIDVAATETAVAEGGVDLGVGGALGSAIGDGMGGVFGSYLNKREIHSVFSIYLRKQRAKTSSRSVLMADQHRAGQKQQQLRILPFFFPIIIHDAVFAAPNPKTLRSDLSSPAKQKNVWRTQARGKWAGRAQELLV</sequence>
<comment type="caution">
    <text evidence="11">The sequence shown here is derived from an EMBL/GenBank/DDBJ whole genome shotgun (WGS) entry which is preliminary data.</text>
</comment>
<accession>A0A835Q2P3</accession>
<evidence type="ECO:0000313" key="12">
    <source>
        <dbReference type="Proteomes" id="UP000636800"/>
    </source>
</evidence>
<evidence type="ECO:0000313" key="11">
    <source>
        <dbReference type="EMBL" id="KAG0461478.1"/>
    </source>
</evidence>
<dbReference type="PANTHER" id="PTHR10015">
    <property type="entry name" value="HEAT SHOCK TRANSCRIPTION FACTOR"/>
    <property type="match status" value="1"/>
</dbReference>
<dbReference type="GO" id="GO:0000978">
    <property type="term" value="F:RNA polymerase II cis-regulatory region sequence-specific DNA binding"/>
    <property type="evidence" value="ECO:0007669"/>
    <property type="project" value="TreeGrafter"/>
</dbReference>
<comment type="subunit">
    <text evidence="2">Homotrimer.</text>
</comment>
<keyword evidence="4" id="KW-0805">Transcription regulation</keyword>
<dbReference type="PRINTS" id="PR00056">
    <property type="entry name" value="HSFDOMAIN"/>
</dbReference>
<keyword evidence="6" id="KW-0238">DNA-binding</keyword>
<evidence type="ECO:0000256" key="5">
    <source>
        <dbReference type="ARBA" id="ARBA00023016"/>
    </source>
</evidence>
<evidence type="ECO:0000256" key="9">
    <source>
        <dbReference type="RuleBase" id="RU004020"/>
    </source>
</evidence>
<dbReference type="InterPro" id="IPR036390">
    <property type="entry name" value="WH_DNA-bd_sf"/>
</dbReference>
<dbReference type="AlphaFoldDB" id="A0A835Q2P3"/>
<evidence type="ECO:0000259" key="10">
    <source>
        <dbReference type="PROSITE" id="PS00434"/>
    </source>
</evidence>
<comment type="similarity">
    <text evidence="9">Belongs to the HSF family.</text>
</comment>
<dbReference type="OrthoDB" id="408954at2759"/>